<feature type="compositionally biased region" description="Basic and acidic residues" evidence="3">
    <location>
        <begin position="394"/>
        <end position="408"/>
    </location>
</feature>
<protein>
    <submittedName>
        <fullName evidence="5">Putative plasminogen activator inhibitor 1 RNA-binding protein</fullName>
    </submittedName>
</protein>
<feature type="compositionally biased region" description="Low complexity" evidence="3">
    <location>
        <begin position="77"/>
        <end position="88"/>
    </location>
</feature>
<organism evidence="5">
    <name type="scientific">Procambarus clarkii</name>
    <name type="common">Red swamp crayfish</name>
    <dbReference type="NCBI Taxonomy" id="6728"/>
    <lineage>
        <taxon>Eukaryota</taxon>
        <taxon>Metazoa</taxon>
        <taxon>Ecdysozoa</taxon>
        <taxon>Arthropoda</taxon>
        <taxon>Crustacea</taxon>
        <taxon>Multicrustacea</taxon>
        <taxon>Malacostraca</taxon>
        <taxon>Eumalacostraca</taxon>
        <taxon>Eucarida</taxon>
        <taxon>Decapoda</taxon>
        <taxon>Pleocyemata</taxon>
        <taxon>Astacidea</taxon>
        <taxon>Astacoidea</taxon>
        <taxon>Cambaridae</taxon>
        <taxon>Procambarus</taxon>
    </lineage>
</organism>
<feature type="compositionally biased region" description="Acidic residues" evidence="3">
    <location>
        <begin position="305"/>
        <end position="316"/>
    </location>
</feature>
<dbReference type="GO" id="GO:0003723">
    <property type="term" value="F:RNA binding"/>
    <property type="evidence" value="ECO:0007669"/>
    <property type="project" value="InterPro"/>
</dbReference>
<evidence type="ECO:0000256" key="1">
    <source>
        <dbReference type="ARBA" id="ARBA00022845"/>
    </source>
</evidence>
<dbReference type="InterPro" id="IPR032381">
    <property type="entry name" value="IHABP4_N"/>
</dbReference>
<reference evidence="5" key="1">
    <citation type="submission" date="2018-03" db="EMBL/GenBank/DDBJ databases">
        <title>Transcriptome of the abdominal nerve cord of crayfish Procambarus clarkii.</title>
        <authorList>
            <person name="Gonzalez-Barrios J.A."/>
            <person name="Calderon-Rosete G."/>
            <person name="Rodriguez-Sosa L."/>
            <person name="Lara-Lozano M."/>
            <person name="Pina-Leyva C."/>
        </authorList>
    </citation>
    <scope>NUCLEOTIDE SEQUENCE</scope>
    <source>
        <strain evidence="5">Pc02122016</strain>
        <tissue evidence="5">Abdominal nerve cord</tissue>
    </source>
</reference>
<evidence type="ECO:0000313" key="5">
    <source>
        <dbReference type="EMBL" id="AXR98482.1"/>
    </source>
</evidence>
<dbReference type="EMBL" id="MH156426">
    <property type="protein sequence ID" value="AXR98482.1"/>
    <property type="molecule type" value="mRNA"/>
</dbReference>
<feature type="compositionally biased region" description="Basic and acidic residues" evidence="3">
    <location>
        <begin position="354"/>
        <end position="363"/>
    </location>
</feature>
<feature type="non-terminal residue" evidence="5">
    <location>
        <position position="1"/>
    </location>
</feature>
<feature type="region of interest" description="Disordered" evidence="3">
    <location>
        <begin position="33"/>
        <end position="408"/>
    </location>
</feature>
<dbReference type="Pfam" id="PF04774">
    <property type="entry name" value="HABP4_PAI-RBP1"/>
    <property type="match status" value="1"/>
</dbReference>
<dbReference type="SMART" id="SM01233">
    <property type="entry name" value="HABP4_PAI-RBP1"/>
    <property type="match status" value="1"/>
</dbReference>
<evidence type="ECO:0000259" key="4">
    <source>
        <dbReference type="SMART" id="SM01233"/>
    </source>
</evidence>
<dbReference type="GO" id="GO:0005634">
    <property type="term" value="C:nucleus"/>
    <property type="evidence" value="ECO:0007669"/>
    <property type="project" value="TreeGrafter"/>
</dbReference>
<dbReference type="Pfam" id="PF16174">
    <property type="entry name" value="IHABP4_N"/>
    <property type="match status" value="1"/>
</dbReference>
<sequence>MENSYGIGVRNRYELFYDEDIDPMDLLKQSEKIKDKASEKENKGKTAKAKSPVVKKGVKTETAPKISDKSSVPGYEGKQLLGPGKLGPSRSTGVEELSKSTTATQPRGPRSNDGRVKFSDREERNNRRNRPEGGEFRDGPPPPRFDGEGRGGMGRGRGRGMGRGRGRGRGGLPGGPDSRGKREFDRQSGMATTGVKSVDKREGSGSYNWGSDKDQIEEQLNATPTASDLDTSAENVEKAPEDVATATENEEVVREDDGTKEMTLDEWKAMQGARNKPAFNIRRPGEGENTAQWKKTYILKKKVEEDSDEEEEDEEEEVHHGRRKVLLDIDFQFADSPGRGRGRGRGRGGPGRGRGGDRMERGGGRGGGGMERGRGERGRGGPGSRGGRGMSRQEAPKMDDERDFPSLG</sequence>
<feature type="compositionally biased region" description="Basic and acidic residues" evidence="3">
    <location>
        <begin position="33"/>
        <end position="44"/>
    </location>
</feature>
<comment type="similarity">
    <text evidence="2">Belongs to the SERBP1-HABP4 family.</text>
</comment>
<dbReference type="GO" id="GO:0006417">
    <property type="term" value="P:regulation of translation"/>
    <property type="evidence" value="ECO:0007669"/>
    <property type="project" value="UniProtKB-KW"/>
</dbReference>
<dbReference type="InterPro" id="IPR039764">
    <property type="entry name" value="HABP4/SERBP1-like"/>
</dbReference>
<evidence type="ECO:0000256" key="3">
    <source>
        <dbReference type="SAM" id="MobiDB-lite"/>
    </source>
</evidence>
<dbReference type="PANTHER" id="PTHR12299:SF17">
    <property type="entry name" value="AT19571P-RELATED"/>
    <property type="match status" value="1"/>
</dbReference>
<dbReference type="PANTHER" id="PTHR12299">
    <property type="entry name" value="HYALURONIC ACID-BINDING PROTEIN 4"/>
    <property type="match status" value="1"/>
</dbReference>
<feature type="compositionally biased region" description="Basic and acidic residues" evidence="3">
    <location>
        <begin position="251"/>
        <end position="268"/>
    </location>
</feature>
<accession>A0A346QR92</accession>
<feature type="compositionally biased region" description="Polar residues" evidence="3">
    <location>
        <begin position="218"/>
        <end position="234"/>
    </location>
</feature>
<feature type="non-terminal residue" evidence="5">
    <location>
        <position position="408"/>
    </location>
</feature>
<feature type="compositionally biased region" description="Basic and acidic residues" evidence="3">
    <location>
        <begin position="110"/>
        <end position="138"/>
    </location>
</feature>
<evidence type="ECO:0000256" key="2">
    <source>
        <dbReference type="ARBA" id="ARBA00035118"/>
    </source>
</evidence>
<dbReference type="GO" id="GO:0005737">
    <property type="term" value="C:cytoplasm"/>
    <property type="evidence" value="ECO:0007669"/>
    <property type="project" value="TreeGrafter"/>
</dbReference>
<keyword evidence="1" id="KW-0810">Translation regulation</keyword>
<dbReference type="AlphaFoldDB" id="A0A346QR92"/>
<proteinExistence type="evidence at transcript level"/>
<name>A0A346QR92_PROCL</name>
<gene>
    <name evidence="5" type="primary">Serbp1</name>
</gene>
<dbReference type="InterPro" id="IPR006861">
    <property type="entry name" value="HABP4_PAIRBP1-bd"/>
</dbReference>
<feature type="domain" description="Hyaluronan/mRNA-binding protein" evidence="4">
    <location>
        <begin position="180"/>
        <end position="287"/>
    </location>
</feature>
<dbReference type="OrthoDB" id="6022699at2759"/>
<feature type="compositionally biased region" description="Basic residues" evidence="3">
    <location>
        <begin position="156"/>
        <end position="168"/>
    </location>
</feature>
<feature type="compositionally biased region" description="Gly residues" evidence="3">
    <location>
        <begin position="380"/>
        <end position="389"/>
    </location>
</feature>